<sequence length="105" mass="11926">MHSTINPGKSGSANISNMKKKNWVIRVGIFLIIFCIPFFLLIAIIPFLEMEAKTKITLSTISLVIGEVLFWLGGIMVGKELFSKYKTYLNPKNWFKKAAKNQESE</sequence>
<name>A0A2N3HX39_9BACT</name>
<keyword evidence="1" id="KW-1133">Transmembrane helix</keyword>
<dbReference type="EMBL" id="MVDE01000034">
    <property type="protein sequence ID" value="PKQ62619.1"/>
    <property type="molecule type" value="Genomic_DNA"/>
</dbReference>
<proteinExistence type="predicted"/>
<evidence type="ECO:0000313" key="2">
    <source>
        <dbReference type="EMBL" id="PKQ62619.1"/>
    </source>
</evidence>
<keyword evidence="1" id="KW-0472">Membrane</keyword>
<accession>A0A2N3HX39</accession>
<organism evidence="2 3">
    <name type="scientific">Labilibaculum manganireducens</name>
    <dbReference type="NCBI Taxonomy" id="1940525"/>
    <lineage>
        <taxon>Bacteria</taxon>
        <taxon>Pseudomonadati</taxon>
        <taxon>Bacteroidota</taxon>
        <taxon>Bacteroidia</taxon>
        <taxon>Marinilabiliales</taxon>
        <taxon>Marinifilaceae</taxon>
        <taxon>Labilibaculum</taxon>
    </lineage>
</organism>
<evidence type="ECO:0008006" key="4">
    <source>
        <dbReference type="Google" id="ProtNLM"/>
    </source>
</evidence>
<feature type="transmembrane region" description="Helical" evidence="1">
    <location>
        <begin position="23"/>
        <end position="48"/>
    </location>
</feature>
<keyword evidence="1" id="KW-0812">Transmembrane</keyword>
<keyword evidence="3" id="KW-1185">Reference proteome</keyword>
<gene>
    <name evidence="2" type="ORF">BZG01_17160</name>
</gene>
<dbReference type="InterPro" id="IPR047961">
    <property type="entry name" value="Transp_suffix-like"/>
</dbReference>
<dbReference type="NCBIfam" id="NF033684">
    <property type="entry name" value="suffix_2_RND"/>
    <property type="match status" value="1"/>
</dbReference>
<evidence type="ECO:0000313" key="3">
    <source>
        <dbReference type="Proteomes" id="UP000233618"/>
    </source>
</evidence>
<dbReference type="AlphaFoldDB" id="A0A2N3HX39"/>
<protein>
    <recommendedName>
        <fullName evidence="4">Transporter suffix domain-containing protein</fullName>
    </recommendedName>
</protein>
<evidence type="ECO:0000256" key="1">
    <source>
        <dbReference type="SAM" id="Phobius"/>
    </source>
</evidence>
<dbReference type="Proteomes" id="UP000233618">
    <property type="component" value="Unassembled WGS sequence"/>
</dbReference>
<feature type="transmembrane region" description="Helical" evidence="1">
    <location>
        <begin position="60"/>
        <end position="78"/>
    </location>
</feature>
<comment type="caution">
    <text evidence="2">The sequence shown here is derived from an EMBL/GenBank/DDBJ whole genome shotgun (WGS) entry which is preliminary data.</text>
</comment>
<reference evidence="2 3" key="1">
    <citation type="journal article" date="2017" name="Front. Microbiol.">
        <title>Labilibaculum manganireducens gen. nov., sp. nov. and Labilibaculum filiforme sp. nov., Novel Bacteroidetes Isolated from Subsurface Sediments of the Baltic Sea.</title>
        <authorList>
            <person name="Vandieken V."/>
            <person name="Marshall I.P."/>
            <person name="Niemann H."/>
            <person name="Engelen B."/>
            <person name="Cypionka H."/>
        </authorList>
    </citation>
    <scope>NUCLEOTIDE SEQUENCE [LARGE SCALE GENOMIC DNA]</scope>
    <source>
        <strain evidence="2 3">59.10-2M</strain>
    </source>
</reference>